<evidence type="ECO:0000313" key="10">
    <source>
        <dbReference type="EMBL" id="MCM3713742.1"/>
    </source>
</evidence>
<dbReference type="SUPFAM" id="SSF46894">
    <property type="entry name" value="C-terminal effector domain of the bipartite response regulators"/>
    <property type="match status" value="1"/>
</dbReference>
<dbReference type="EMBL" id="JAMBOL010000003">
    <property type="protein sequence ID" value="MCM3713742.1"/>
    <property type="molecule type" value="Genomic_DNA"/>
</dbReference>
<dbReference type="InterPro" id="IPR016032">
    <property type="entry name" value="Sig_transdc_resp-reg_C-effctor"/>
</dbReference>
<dbReference type="GO" id="GO:0006355">
    <property type="term" value="P:regulation of DNA-templated transcription"/>
    <property type="evidence" value="ECO:0007669"/>
    <property type="project" value="InterPro"/>
</dbReference>
<dbReference type="PROSITE" id="PS50005">
    <property type="entry name" value="TPR"/>
    <property type="match status" value="1"/>
</dbReference>
<dbReference type="SUPFAM" id="SSF48452">
    <property type="entry name" value="TPR-like"/>
    <property type="match status" value="1"/>
</dbReference>
<dbReference type="Pfam" id="PF00072">
    <property type="entry name" value="Response_reg"/>
    <property type="match status" value="1"/>
</dbReference>
<evidence type="ECO:0000313" key="11">
    <source>
        <dbReference type="Proteomes" id="UP001139179"/>
    </source>
</evidence>
<keyword evidence="3" id="KW-0902">Two-component regulatory system</keyword>
<evidence type="ECO:0000256" key="2">
    <source>
        <dbReference type="ARBA" id="ARBA00005820"/>
    </source>
</evidence>
<dbReference type="Gene3D" id="1.10.10.10">
    <property type="entry name" value="Winged helix-like DNA-binding domain superfamily/Winged helix DNA-binding domain"/>
    <property type="match status" value="1"/>
</dbReference>
<dbReference type="PANTHER" id="PTHR35807:SF1">
    <property type="entry name" value="TRANSCRIPTIONAL REGULATOR REDD"/>
    <property type="match status" value="1"/>
</dbReference>
<dbReference type="Gene3D" id="1.25.40.10">
    <property type="entry name" value="Tetratricopeptide repeat domain"/>
    <property type="match status" value="1"/>
</dbReference>
<organism evidence="10 11">
    <name type="scientific">Halalkalibacter oceani</name>
    <dbReference type="NCBI Taxonomy" id="1653776"/>
    <lineage>
        <taxon>Bacteria</taxon>
        <taxon>Bacillati</taxon>
        <taxon>Bacillota</taxon>
        <taxon>Bacilli</taxon>
        <taxon>Bacillales</taxon>
        <taxon>Bacillaceae</taxon>
        <taxon>Halalkalibacter</taxon>
    </lineage>
</organism>
<feature type="repeat" description="TPR" evidence="8">
    <location>
        <begin position="280"/>
        <end position="313"/>
    </location>
</feature>
<keyword evidence="4" id="KW-0805">Transcription regulation</keyword>
<protein>
    <submittedName>
        <fullName evidence="10">Response regulator</fullName>
    </submittedName>
</protein>
<keyword evidence="7" id="KW-0597">Phosphoprotein</keyword>
<comment type="caution">
    <text evidence="10">The sequence shown here is derived from an EMBL/GenBank/DDBJ whole genome shotgun (WGS) entry which is preliminary data.</text>
</comment>
<evidence type="ECO:0000256" key="5">
    <source>
        <dbReference type="ARBA" id="ARBA00023125"/>
    </source>
</evidence>
<dbReference type="SMART" id="SM00862">
    <property type="entry name" value="Trans_reg_C"/>
    <property type="match status" value="1"/>
</dbReference>
<keyword evidence="8" id="KW-0802">TPR repeat</keyword>
<comment type="similarity">
    <text evidence="2">Belongs to the AfsR/DnrI/RedD regulatory family.</text>
</comment>
<evidence type="ECO:0000256" key="7">
    <source>
        <dbReference type="PROSITE-ProRule" id="PRU00169"/>
    </source>
</evidence>
<dbReference type="PANTHER" id="PTHR35807">
    <property type="entry name" value="TRANSCRIPTIONAL REGULATOR REDD-RELATED"/>
    <property type="match status" value="1"/>
</dbReference>
<dbReference type="Pfam" id="PF03704">
    <property type="entry name" value="BTAD"/>
    <property type="match status" value="1"/>
</dbReference>
<evidence type="ECO:0000256" key="6">
    <source>
        <dbReference type="ARBA" id="ARBA00023163"/>
    </source>
</evidence>
<evidence type="ECO:0000256" key="4">
    <source>
        <dbReference type="ARBA" id="ARBA00023015"/>
    </source>
</evidence>
<keyword evidence="5" id="KW-0238">DNA-binding</keyword>
<dbReference type="SMART" id="SM01043">
    <property type="entry name" value="BTAD"/>
    <property type="match status" value="1"/>
</dbReference>
<dbReference type="Proteomes" id="UP001139179">
    <property type="component" value="Unassembled WGS sequence"/>
</dbReference>
<dbReference type="InterPro" id="IPR005158">
    <property type="entry name" value="BTAD"/>
</dbReference>
<evidence type="ECO:0000256" key="8">
    <source>
        <dbReference type="PROSITE-ProRule" id="PRU00339"/>
    </source>
</evidence>
<comment type="subcellular location">
    <subcellularLocation>
        <location evidence="1">Cytoplasm</location>
    </subcellularLocation>
</comment>
<sequence length="367" mass="43227">MLNVIIIDDEIHAIKLVEHYLNEIPQVYVSARFQDPMQVFTINDLSKIDVIFLDIEMPEVNGFEFAKKISERNEKIKIVFVTAFTQYAVGAFELDTVVDYLVKPITKERLLKTMNRLIKHDETHSPELYISCCGSFEVYYKGEPLAWKTYKVKELFAYLLHQHAPVDRLKIFDDLWPELPDEKAKVNFHTCISLLRKAFREIGYDHVIKRTGSQYQFTLTAYQSDIQTIEQALVELQQEPAGNSEKNYKTIFSIYKGAYLEQEDYHWSFHKREELQQSVHTCLLTRASQFMKSGRLDQAAVYFQKMIEVNPTMEETYYQLMTVYRQLDKKIEALKLYSRLEATLEEFGLEPSLNSKKIYREIKNKNV</sequence>
<proteinExistence type="inferred from homology"/>
<dbReference type="GO" id="GO:0005737">
    <property type="term" value="C:cytoplasm"/>
    <property type="evidence" value="ECO:0007669"/>
    <property type="project" value="UniProtKB-SubCell"/>
</dbReference>
<dbReference type="GO" id="GO:0000160">
    <property type="term" value="P:phosphorelay signal transduction system"/>
    <property type="evidence" value="ECO:0007669"/>
    <property type="project" value="UniProtKB-KW"/>
</dbReference>
<dbReference type="InterPro" id="IPR051677">
    <property type="entry name" value="AfsR-DnrI-RedD_regulator"/>
</dbReference>
<dbReference type="AlphaFoldDB" id="A0A9X2DQV2"/>
<dbReference type="InterPro" id="IPR019734">
    <property type="entry name" value="TPR_rpt"/>
</dbReference>
<reference evidence="10" key="1">
    <citation type="submission" date="2022-05" db="EMBL/GenBank/DDBJ databases">
        <title>Comparative Genomics of Spacecraft Associated Microbes.</title>
        <authorList>
            <person name="Tran M.T."/>
            <person name="Wright A."/>
            <person name="Seuylemezian A."/>
            <person name="Eisen J."/>
            <person name="Coil D."/>
        </authorList>
    </citation>
    <scope>NUCLEOTIDE SEQUENCE</scope>
    <source>
        <strain evidence="10">214.1.1</strain>
    </source>
</reference>
<dbReference type="InterPro" id="IPR011990">
    <property type="entry name" value="TPR-like_helical_dom_sf"/>
</dbReference>
<dbReference type="InterPro" id="IPR036388">
    <property type="entry name" value="WH-like_DNA-bd_sf"/>
</dbReference>
<feature type="modified residue" description="4-aspartylphosphate" evidence="7">
    <location>
        <position position="54"/>
    </location>
</feature>
<gene>
    <name evidence="10" type="ORF">M3202_06565</name>
</gene>
<feature type="domain" description="Response regulatory" evidence="9">
    <location>
        <begin position="3"/>
        <end position="118"/>
    </location>
</feature>
<evidence type="ECO:0000259" key="9">
    <source>
        <dbReference type="PROSITE" id="PS50110"/>
    </source>
</evidence>
<dbReference type="Gene3D" id="3.40.50.2300">
    <property type="match status" value="1"/>
</dbReference>
<dbReference type="GO" id="GO:0003677">
    <property type="term" value="F:DNA binding"/>
    <property type="evidence" value="ECO:0007669"/>
    <property type="project" value="UniProtKB-KW"/>
</dbReference>
<dbReference type="InterPro" id="IPR011006">
    <property type="entry name" value="CheY-like_superfamily"/>
</dbReference>
<accession>A0A9X2DQV2</accession>
<dbReference type="RefSeq" id="WP_251222535.1">
    <property type="nucleotide sequence ID" value="NZ_JAMBOL010000003.1"/>
</dbReference>
<dbReference type="PROSITE" id="PS50110">
    <property type="entry name" value="RESPONSE_REGULATORY"/>
    <property type="match status" value="1"/>
</dbReference>
<evidence type="ECO:0000256" key="3">
    <source>
        <dbReference type="ARBA" id="ARBA00023012"/>
    </source>
</evidence>
<name>A0A9X2DQV2_9BACI</name>
<evidence type="ECO:0000256" key="1">
    <source>
        <dbReference type="ARBA" id="ARBA00004496"/>
    </source>
</evidence>
<dbReference type="InterPro" id="IPR001867">
    <property type="entry name" value="OmpR/PhoB-type_DNA-bd"/>
</dbReference>
<dbReference type="SUPFAM" id="SSF52172">
    <property type="entry name" value="CheY-like"/>
    <property type="match status" value="1"/>
</dbReference>
<dbReference type="SMART" id="SM00448">
    <property type="entry name" value="REC"/>
    <property type="match status" value="1"/>
</dbReference>
<keyword evidence="11" id="KW-1185">Reference proteome</keyword>
<keyword evidence="6" id="KW-0804">Transcription</keyword>
<dbReference type="InterPro" id="IPR001789">
    <property type="entry name" value="Sig_transdc_resp-reg_receiver"/>
</dbReference>